<dbReference type="Pfam" id="PF00560">
    <property type="entry name" value="LRR_1"/>
    <property type="match status" value="3"/>
</dbReference>
<keyword evidence="8" id="KW-0675">Receptor</keyword>
<evidence type="ECO:0000256" key="4">
    <source>
        <dbReference type="ARBA" id="ARBA00022729"/>
    </source>
</evidence>
<dbReference type="InterPro" id="IPR013210">
    <property type="entry name" value="LRR_N_plant-typ"/>
</dbReference>
<evidence type="ECO:0000256" key="1">
    <source>
        <dbReference type="ARBA" id="ARBA00004479"/>
    </source>
</evidence>
<keyword evidence="2" id="KW-0433">Leucine-rich repeat</keyword>
<proteinExistence type="predicted"/>
<keyword evidence="7" id="KW-0472">Membrane</keyword>
<feature type="chain" id="PRO_5043338382" description="Leucine-rich repeat-containing N-terminal plant-type domain-containing protein" evidence="10">
    <location>
        <begin position="23"/>
        <end position="404"/>
    </location>
</feature>
<keyword evidence="13" id="KW-1185">Reference proteome</keyword>
<dbReference type="GO" id="GO:0016020">
    <property type="term" value="C:membrane"/>
    <property type="evidence" value="ECO:0007669"/>
    <property type="project" value="UniProtKB-SubCell"/>
</dbReference>
<protein>
    <recommendedName>
        <fullName evidence="11">Leucine-rich repeat-containing N-terminal plant-type domain-containing protein</fullName>
    </recommendedName>
</protein>
<evidence type="ECO:0000256" key="8">
    <source>
        <dbReference type="ARBA" id="ARBA00023170"/>
    </source>
</evidence>
<dbReference type="EMBL" id="BPVZ01000021">
    <property type="protein sequence ID" value="GKV04144.1"/>
    <property type="molecule type" value="Genomic_DNA"/>
</dbReference>
<evidence type="ECO:0000256" key="10">
    <source>
        <dbReference type="SAM" id="SignalP"/>
    </source>
</evidence>
<evidence type="ECO:0000256" key="9">
    <source>
        <dbReference type="ARBA" id="ARBA00023180"/>
    </source>
</evidence>
<reference evidence="12 13" key="1">
    <citation type="journal article" date="2021" name="Commun. Biol.">
        <title>The genome of Shorea leprosula (Dipterocarpaceae) highlights the ecological relevance of drought in aseasonal tropical rainforests.</title>
        <authorList>
            <person name="Ng K.K.S."/>
            <person name="Kobayashi M.J."/>
            <person name="Fawcett J.A."/>
            <person name="Hatakeyama M."/>
            <person name="Paape T."/>
            <person name="Ng C.H."/>
            <person name="Ang C.C."/>
            <person name="Tnah L.H."/>
            <person name="Lee C.T."/>
            <person name="Nishiyama T."/>
            <person name="Sese J."/>
            <person name="O'Brien M.J."/>
            <person name="Copetti D."/>
            <person name="Mohd Noor M.I."/>
            <person name="Ong R.C."/>
            <person name="Putra M."/>
            <person name="Sireger I.Z."/>
            <person name="Indrioko S."/>
            <person name="Kosugi Y."/>
            <person name="Izuno A."/>
            <person name="Isagi Y."/>
            <person name="Lee S.L."/>
            <person name="Shimizu K.K."/>
        </authorList>
    </citation>
    <scope>NUCLEOTIDE SEQUENCE [LARGE SCALE GENOMIC DNA]</scope>
    <source>
        <strain evidence="12">214</strain>
    </source>
</reference>
<dbReference type="InterPro" id="IPR001611">
    <property type="entry name" value="Leu-rich_rpt"/>
</dbReference>
<evidence type="ECO:0000256" key="3">
    <source>
        <dbReference type="ARBA" id="ARBA00022692"/>
    </source>
</evidence>
<organism evidence="12 13">
    <name type="scientific">Rubroshorea leprosula</name>
    <dbReference type="NCBI Taxonomy" id="152421"/>
    <lineage>
        <taxon>Eukaryota</taxon>
        <taxon>Viridiplantae</taxon>
        <taxon>Streptophyta</taxon>
        <taxon>Embryophyta</taxon>
        <taxon>Tracheophyta</taxon>
        <taxon>Spermatophyta</taxon>
        <taxon>Magnoliopsida</taxon>
        <taxon>eudicotyledons</taxon>
        <taxon>Gunneridae</taxon>
        <taxon>Pentapetalae</taxon>
        <taxon>rosids</taxon>
        <taxon>malvids</taxon>
        <taxon>Malvales</taxon>
        <taxon>Dipterocarpaceae</taxon>
        <taxon>Rubroshorea</taxon>
    </lineage>
</organism>
<evidence type="ECO:0000313" key="13">
    <source>
        <dbReference type="Proteomes" id="UP001054252"/>
    </source>
</evidence>
<dbReference type="PANTHER" id="PTHR48061:SF2">
    <property type="entry name" value="RECEPTOR LIKE PROTEIN 30-LIKE"/>
    <property type="match status" value="1"/>
</dbReference>
<evidence type="ECO:0000256" key="5">
    <source>
        <dbReference type="ARBA" id="ARBA00022737"/>
    </source>
</evidence>
<name>A0AAV5IW70_9ROSI</name>
<keyword evidence="9" id="KW-0325">Glycoprotein</keyword>
<dbReference type="Proteomes" id="UP001054252">
    <property type="component" value="Unassembled WGS sequence"/>
</dbReference>
<comment type="caution">
    <text evidence="12">The sequence shown here is derived from an EMBL/GenBank/DDBJ whole genome shotgun (WGS) entry which is preliminary data.</text>
</comment>
<dbReference type="SUPFAM" id="SSF52058">
    <property type="entry name" value="L domain-like"/>
    <property type="match status" value="1"/>
</dbReference>
<sequence>MNMIHVILLCLQFLLFSIPSSSKVTSFTPPSSFSSSGPSCFGNERFALLQVKKDLTSSHLPSDSSLLSSWKPGTNCCSWEGVTCDKLTGHVIGLDLSGRELSGLINSTIFLQISHLQQLSLADNNFQSSPIPSRLDLLPNLTGLNLSNSGFSGQVPLEVSRLTKLISLDLSCDHLGSLKLKDPNLQRLVRDLHNLRELYLDGVNISANGSEWCSSLRLTVPKLQVLSLSHTQISGPICKSLQQLQLLSTLHLNGNNFSSEMPKKLMLLPDLQSLDVSGNKLLSGTLPEFPKNSVLEFLSLYSTSFYGQLPDSIGNLKLLKELDLRDCNFSGLIPYSLANLSQITYIGLSSNHFQGWLPFLQTLKKSTKINASNHHGFLQSLESFQLTTTQWRQLWIHQCLLFHR</sequence>
<keyword evidence="3" id="KW-0812">Transmembrane</keyword>
<dbReference type="AlphaFoldDB" id="A0AAV5IW70"/>
<accession>A0AAV5IW70</accession>
<dbReference type="InterPro" id="IPR032675">
    <property type="entry name" value="LRR_dom_sf"/>
</dbReference>
<evidence type="ECO:0000256" key="7">
    <source>
        <dbReference type="ARBA" id="ARBA00023136"/>
    </source>
</evidence>
<feature type="domain" description="Leucine-rich repeat-containing N-terminal plant-type" evidence="11">
    <location>
        <begin position="43"/>
        <end position="85"/>
    </location>
</feature>
<dbReference type="PANTHER" id="PTHR48061">
    <property type="entry name" value="LEUCINE-RICH REPEAT RECEPTOR PROTEIN KINASE EMS1-LIKE-RELATED"/>
    <property type="match status" value="1"/>
</dbReference>
<keyword evidence="4 10" id="KW-0732">Signal</keyword>
<evidence type="ECO:0000313" key="12">
    <source>
        <dbReference type="EMBL" id="GKV04144.1"/>
    </source>
</evidence>
<evidence type="ECO:0000256" key="2">
    <source>
        <dbReference type="ARBA" id="ARBA00022614"/>
    </source>
</evidence>
<dbReference type="Pfam" id="PF08263">
    <property type="entry name" value="LRRNT_2"/>
    <property type="match status" value="1"/>
</dbReference>
<dbReference type="InterPro" id="IPR046956">
    <property type="entry name" value="RLP23-like"/>
</dbReference>
<gene>
    <name evidence="12" type="ORF">SLEP1_g16342</name>
</gene>
<keyword evidence="6" id="KW-1133">Transmembrane helix</keyword>
<evidence type="ECO:0000259" key="11">
    <source>
        <dbReference type="Pfam" id="PF08263"/>
    </source>
</evidence>
<evidence type="ECO:0000256" key="6">
    <source>
        <dbReference type="ARBA" id="ARBA00022989"/>
    </source>
</evidence>
<dbReference type="Gene3D" id="3.80.10.10">
    <property type="entry name" value="Ribonuclease Inhibitor"/>
    <property type="match status" value="2"/>
</dbReference>
<comment type="subcellular location">
    <subcellularLocation>
        <location evidence="1">Membrane</location>
        <topology evidence="1">Single-pass type I membrane protein</topology>
    </subcellularLocation>
</comment>
<keyword evidence="5" id="KW-0677">Repeat</keyword>
<feature type="signal peptide" evidence="10">
    <location>
        <begin position="1"/>
        <end position="22"/>
    </location>
</feature>